<proteinExistence type="predicted"/>
<feature type="compositionally biased region" description="Basic and acidic residues" evidence="2">
    <location>
        <begin position="54"/>
        <end position="63"/>
    </location>
</feature>
<dbReference type="AlphaFoldDB" id="A0A843W2G7"/>
<evidence type="ECO:0000256" key="2">
    <source>
        <dbReference type="SAM" id="MobiDB-lite"/>
    </source>
</evidence>
<evidence type="ECO:0000313" key="3">
    <source>
        <dbReference type="EMBL" id="MQM04002.1"/>
    </source>
</evidence>
<dbReference type="EMBL" id="NMUH01003136">
    <property type="protein sequence ID" value="MQM04002.1"/>
    <property type="molecule type" value="Genomic_DNA"/>
</dbReference>
<protein>
    <submittedName>
        <fullName evidence="3">Uncharacterized protein</fullName>
    </submittedName>
</protein>
<feature type="coiled-coil region" evidence="1">
    <location>
        <begin position="17"/>
        <end position="44"/>
    </location>
</feature>
<organism evidence="3 4">
    <name type="scientific">Colocasia esculenta</name>
    <name type="common">Wild taro</name>
    <name type="synonym">Arum esculentum</name>
    <dbReference type="NCBI Taxonomy" id="4460"/>
    <lineage>
        <taxon>Eukaryota</taxon>
        <taxon>Viridiplantae</taxon>
        <taxon>Streptophyta</taxon>
        <taxon>Embryophyta</taxon>
        <taxon>Tracheophyta</taxon>
        <taxon>Spermatophyta</taxon>
        <taxon>Magnoliopsida</taxon>
        <taxon>Liliopsida</taxon>
        <taxon>Araceae</taxon>
        <taxon>Aroideae</taxon>
        <taxon>Colocasieae</taxon>
        <taxon>Colocasia</taxon>
    </lineage>
</organism>
<accession>A0A843W2G7</accession>
<keyword evidence="1" id="KW-0175">Coiled coil</keyword>
<comment type="caution">
    <text evidence="3">The sequence shown here is derived from an EMBL/GenBank/DDBJ whole genome shotgun (WGS) entry which is preliminary data.</text>
</comment>
<evidence type="ECO:0000313" key="4">
    <source>
        <dbReference type="Proteomes" id="UP000652761"/>
    </source>
</evidence>
<keyword evidence="4" id="KW-1185">Reference proteome</keyword>
<feature type="region of interest" description="Disordered" evidence="2">
    <location>
        <begin position="44"/>
        <end position="63"/>
    </location>
</feature>
<gene>
    <name evidence="3" type="ORF">Taro_036794</name>
</gene>
<name>A0A843W2G7_COLES</name>
<sequence>MSDLESVDEVALELEEMAGEHAQMHELQQTVQRLTQALNNVSQTMTSHTPMGRDQCDERPGVS</sequence>
<reference evidence="3" key="1">
    <citation type="submission" date="2017-07" db="EMBL/GenBank/DDBJ databases">
        <title>Taro Niue Genome Assembly and Annotation.</title>
        <authorList>
            <person name="Atibalentja N."/>
            <person name="Keating K."/>
            <person name="Fields C.J."/>
        </authorList>
    </citation>
    <scope>NUCLEOTIDE SEQUENCE</scope>
    <source>
        <strain evidence="3">Niue_2</strain>
        <tissue evidence="3">Leaf</tissue>
    </source>
</reference>
<dbReference type="Proteomes" id="UP000652761">
    <property type="component" value="Unassembled WGS sequence"/>
</dbReference>
<evidence type="ECO:0000256" key="1">
    <source>
        <dbReference type="SAM" id="Coils"/>
    </source>
</evidence>